<dbReference type="PROSITE" id="PS50082">
    <property type="entry name" value="WD_REPEATS_2"/>
    <property type="match status" value="4"/>
</dbReference>
<keyword evidence="6" id="KW-1185">Reference proteome</keyword>
<dbReference type="Gene3D" id="2.130.10.10">
    <property type="entry name" value="YVTN repeat-like/Quinoprotein amine dehydrogenase"/>
    <property type="match status" value="1"/>
</dbReference>
<gene>
    <name evidence="5" type="primary">LOC125530000</name>
    <name evidence="4" type="ORF">TRIUR3_08590</name>
</gene>
<dbReference type="InterPro" id="IPR015943">
    <property type="entry name" value="WD40/YVTN_repeat-like_dom_sf"/>
</dbReference>
<dbReference type="GO" id="GO:0080008">
    <property type="term" value="C:Cul4-RING E3 ubiquitin ligase complex"/>
    <property type="evidence" value="ECO:0007669"/>
    <property type="project" value="EnsemblPlants"/>
</dbReference>
<reference evidence="4 6" key="1">
    <citation type="journal article" date="2013" name="Nature">
        <title>Draft genome of the wheat A-genome progenitor Triticum urartu.</title>
        <authorList>
            <person name="Ling H.Q."/>
            <person name="Zhao S."/>
            <person name="Liu D."/>
            <person name="Wang J."/>
            <person name="Sun H."/>
            <person name="Zhang C."/>
            <person name="Fan H."/>
            <person name="Li D."/>
            <person name="Dong L."/>
            <person name="Tao Y."/>
            <person name="Gao C."/>
            <person name="Wu H."/>
            <person name="Li Y."/>
            <person name="Cui Y."/>
            <person name="Guo X."/>
            <person name="Zheng S."/>
            <person name="Wang B."/>
            <person name="Yu K."/>
            <person name="Liang Q."/>
            <person name="Yang W."/>
            <person name="Lou X."/>
            <person name="Chen J."/>
            <person name="Feng M."/>
            <person name="Jian J."/>
            <person name="Zhang X."/>
            <person name="Luo G."/>
            <person name="Jiang Y."/>
            <person name="Liu J."/>
            <person name="Wang Z."/>
            <person name="Sha Y."/>
            <person name="Zhang B."/>
            <person name="Wu H."/>
            <person name="Tang D."/>
            <person name="Shen Q."/>
            <person name="Xue P."/>
            <person name="Zou S."/>
            <person name="Wang X."/>
            <person name="Liu X."/>
            <person name="Wang F."/>
            <person name="Yang Y."/>
            <person name="An X."/>
            <person name="Dong Z."/>
            <person name="Zhang K."/>
            <person name="Zhang X."/>
            <person name="Luo M.C."/>
            <person name="Dvorak J."/>
            <person name="Tong Y."/>
            <person name="Wang J."/>
            <person name="Yang H."/>
            <person name="Li Z."/>
            <person name="Wang D."/>
            <person name="Zhang A."/>
            <person name="Wang J."/>
        </authorList>
    </citation>
    <scope>NUCLEOTIDE SEQUENCE</scope>
    <source>
        <strain evidence="6">cv. G1812</strain>
    </source>
</reference>
<dbReference type="SMART" id="SM00320">
    <property type="entry name" value="WD40"/>
    <property type="match status" value="7"/>
</dbReference>
<dbReference type="Pfam" id="PF00400">
    <property type="entry name" value="WD40"/>
    <property type="match status" value="7"/>
</dbReference>
<feature type="repeat" description="WD" evidence="3">
    <location>
        <begin position="197"/>
        <end position="239"/>
    </location>
</feature>
<feature type="repeat" description="WD" evidence="3">
    <location>
        <begin position="58"/>
        <end position="99"/>
    </location>
</feature>
<dbReference type="Gramene" id="TuG1812S0002246000.01.T01">
    <property type="protein sequence ID" value="TuG1812S0002246000.01.T01"/>
    <property type="gene ID" value="TuG1812S0002246000.01"/>
</dbReference>
<dbReference type="STRING" id="4572.M7Z1P9"/>
<dbReference type="EMBL" id="KD189184">
    <property type="protein sequence ID" value="EMS53857.1"/>
    <property type="molecule type" value="Genomic_DNA"/>
</dbReference>
<dbReference type="SUPFAM" id="SSF50978">
    <property type="entry name" value="WD40 repeat-like"/>
    <property type="match status" value="1"/>
</dbReference>
<dbReference type="GO" id="GO:0016593">
    <property type="term" value="C:Cdc73/Paf1 complex"/>
    <property type="evidence" value="ECO:0007669"/>
    <property type="project" value="EnsemblPlants"/>
</dbReference>
<dbReference type="Proteomes" id="UP000015106">
    <property type="component" value="Unassembled WGS sequence"/>
</dbReference>
<dbReference type="EnsemblPlants" id="TuG1812S0002246000.01.T01">
    <property type="protein sequence ID" value="TuG1812S0002246000.01.T01"/>
    <property type="gene ID" value="TuG1812S0002246000.01"/>
</dbReference>
<name>M7Z1P9_TRIUA</name>
<dbReference type="GeneID" id="125530000"/>
<evidence type="ECO:0000313" key="6">
    <source>
        <dbReference type="Proteomes" id="UP000015106"/>
    </source>
</evidence>
<organism evidence="4">
    <name type="scientific">Triticum urartu</name>
    <name type="common">Red wild einkorn</name>
    <name type="synonym">Crithodium urartu</name>
    <dbReference type="NCBI Taxonomy" id="4572"/>
    <lineage>
        <taxon>Eukaryota</taxon>
        <taxon>Viridiplantae</taxon>
        <taxon>Streptophyta</taxon>
        <taxon>Embryophyta</taxon>
        <taxon>Tracheophyta</taxon>
        <taxon>Spermatophyta</taxon>
        <taxon>Magnoliopsida</taxon>
        <taxon>Liliopsida</taxon>
        <taxon>Poales</taxon>
        <taxon>Poaceae</taxon>
        <taxon>BOP clade</taxon>
        <taxon>Pooideae</taxon>
        <taxon>Triticodae</taxon>
        <taxon>Triticeae</taxon>
        <taxon>Triticinae</taxon>
        <taxon>Triticum</taxon>
    </lineage>
</organism>
<evidence type="ECO:0000313" key="5">
    <source>
        <dbReference type="EnsemblPlants" id="TuG1812S0002246000.01.T01"/>
    </source>
</evidence>
<dbReference type="OMA" id="LDSSMCL"/>
<dbReference type="GO" id="GO:0009910">
    <property type="term" value="P:negative regulation of flower development"/>
    <property type="evidence" value="ECO:0007669"/>
    <property type="project" value="EnsemblPlants"/>
</dbReference>
<feature type="repeat" description="WD" evidence="3">
    <location>
        <begin position="155"/>
        <end position="187"/>
    </location>
</feature>
<keyword evidence="1 3" id="KW-0853">WD repeat</keyword>
<dbReference type="PRINTS" id="PR00320">
    <property type="entry name" value="GPROTEINBRPT"/>
</dbReference>
<evidence type="ECO:0000256" key="2">
    <source>
        <dbReference type="ARBA" id="ARBA00022737"/>
    </source>
</evidence>
<proteinExistence type="predicted"/>
<dbReference type="GO" id="GO:1904278">
    <property type="term" value="P:positive regulation of wax biosynthetic process"/>
    <property type="evidence" value="ECO:0007669"/>
    <property type="project" value="EnsemblPlants"/>
</dbReference>
<sequence length="323" mass="33663">MKLAGLKSVDGAHEDSIWAAAWVPAADHRPTALLLTGSIDETVRAWQPDDLAAASPPAGGHALGVISLAAHPAGVIAAAVSIDSHVRVFDVDSGASVATLDAAPSEVWGVQFHPKGVALAAAGGGSGSVKLWDTEKWQPIASLPVPRPEGARADKTGSGKFVLSVAWSPDGKLLACGSMDGTIAVYDAVRMKFLHHLEGHHMPVRSMVFSPVDPHVLLTGCDDSHIHIYDAKEKGLIGAMSGHASWVLSIDVSPDGMTVATGSSDRTVRLWDINARASVQTMSNHSDQVWAVVASRPPGGEGVRAGRLASASDDKSISLYDYS</sequence>
<dbReference type="InterPro" id="IPR051510">
    <property type="entry name" value="SKI8"/>
</dbReference>
<protein>
    <submittedName>
        <fullName evidence="4">WD repeat-containing protein 61</fullName>
    </submittedName>
</protein>
<feature type="repeat" description="WD" evidence="3">
    <location>
        <begin position="240"/>
        <end position="281"/>
    </location>
</feature>
<dbReference type="CDD" id="cd00200">
    <property type="entry name" value="WD40"/>
    <property type="match status" value="1"/>
</dbReference>
<dbReference type="AlphaFoldDB" id="M7Z1P9"/>
<dbReference type="GO" id="GO:0016441">
    <property type="term" value="P:post-transcriptional gene silencing"/>
    <property type="evidence" value="ECO:0007669"/>
    <property type="project" value="EnsemblPlants"/>
</dbReference>
<dbReference type="eggNOG" id="KOG4155">
    <property type="taxonomic scope" value="Eukaryota"/>
</dbReference>
<dbReference type="RefSeq" id="XP_048550371.1">
    <property type="nucleotide sequence ID" value="XM_048694414.1"/>
</dbReference>
<dbReference type="OrthoDB" id="538223at2759"/>
<dbReference type="InterPro" id="IPR001680">
    <property type="entry name" value="WD40_rpt"/>
</dbReference>
<dbReference type="InterPro" id="IPR020472">
    <property type="entry name" value="WD40_PAC1"/>
</dbReference>
<dbReference type="PROSITE" id="PS00678">
    <property type="entry name" value="WD_REPEATS_1"/>
    <property type="match status" value="1"/>
</dbReference>
<evidence type="ECO:0000313" key="4">
    <source>
        <dbReference type="EMBL" id="EMS53857.1"/>
    </source>
</evidence>
<keyword evidence="2" id="KW-0677">Repeat</keyword>
<evidence type="ECO:0000256" key="3">
    <source>
        <dbReference type="PROSITE-ProRule" id="PRU00221"/>
    </source>
</evidence>
<dbReference type="InterPro" id="IPR036322">
    <property type="entry name" value="WD40_repeat_dom_sf"/>
</dbReference>
<dbReference type="InterPro" id="IPR019775">
    <property type="entry name" value="WD40_repeat_CS"/>
</dbReference>
<dbReference type="PANTHER" id="PTHR44090:SF1">
    <property type="entry name" value="SUPERKILLER COMPLEX PROTEIN 8"/>
    <property type="match status" value="1"/>
</dbReference>
<accession>M7Z1P9</accession>
<evidence type="ECO:0000256" key="1">
    <source>
        <dbReference type="ARBA" id="ARBA00022574"/>
    </source>
</evidence>
<dbReference type="PROSITE" id="PS50294">
    <property type="entry name" value="WD_REPEATS_REGION"/>
    <property type="match status" value="2"/>
</dbReference>
<reference evidence="5" key="2">
    <citation type="submission" date="2022-06" db="UniProtKB">
        <authorList>
            <consortium name="EnsemblPlants"/>
        </authorList>
    </citation>
    <scope>IDENTIFICATION</scope>
</reference>
<dbReference type="PANTHER" id="PTHR44090">
    <property type="entry name" value="WD REPEAT-CONTAINING PROTEIN 61"/>
    <property type="match status" value="1"/>
</dbReference>